<evidence type="ECO:0000256" key="4">
    <source>
        <dbReference type="ARBA" id="ARBA00022553"/>
    </source>
</evidence>
<evidence type="ECO:0000256" key="2">
    <source>
        <dbReference type="ARBA" id="ARBA00007249"/>
    </source>
</evidence>
<gene>
    <name evidence="9" type="ORF">J437_LFUL002867</name>
</gene>
<protein>
    <recommendedName>
        <fullName evidence="8">Tr-type G domain-containing protein</fullName>
    </recommendedName>
</protein>
<dbReference type="PROSITE" id="PS51722">
    <property type="entry name" value="G_TR_2"/>
    <property type="match status" value="1"/>
</dbReference>
<dbReference type="Gene3D" id="3.40.50.300">
    <property type="entry name" value="P-loop containing nucleotide triphosphate hydrolases"/>
    <property type="match status" value="2"/>
</dbReference>
<comment type="caution">
    <text evidence="9">The sequence shown here is derived from an EMBL/GenBank/DDBJ whole genome shotgun (WGS) entry which is preliminary data.</text>
</comment>
<dbReference type="Pfam" id="PF22594">
    <property type="entry name" value="GTP-eEF1A_C"/>
    <property type="match status" value="1"/>
</dbReference>
<dbReference type="Proteomes" id="UP000792457">
    <property type="component" value="Unassembled WGS sequence"/>
</dbReference>
<sequence>MGIRSEVSSPPIVVVPASVKTVAVTKGFDIKGSKDSSKPNSRDLSPRSISPVTESKNIVENLSSDTNASEKKILPEKQEKTTEDITDSEPTPIKVREGALDPKAHYERERGGEKELLHMVVVGHVDAGKSTLMGHLLYALGQVNKRLMHKYEQEMLLDAPGHRDFIPNMICGASRADVALLVVDATRGEFETGFESGGQTREHALLVRSLGVSQLAVAVNKMDNVGWSQDRFSEVVSKLGTFLRQAGFRDGDITFVPCSGLAGQNLALPPTEEALLKWYSGPCLLDVIDNFKTPPRPVSKPFRMSVNDIFKGTGSGFCVSGRVETGILQAGEKVLVQPQGELALVKGITMDEMPTQVTFAGDHPCVTLSGIDMQNVLVGYILSDPANPLAVTSRITARIVVFNIKVPITRGYPVVFHHQSLLEPAVVTKLIAQLNKSTGEVVKNNPRCLVKNSNATVEIETAHPICVELYRDVKELGRFMLRSGGLTIAAGLVTKIH</sequence>
<dbReference type="AlphaFoldDB" id="A0A8K0JYU9"/>
<dbReference type="FunFam" id="2.40.30.10:FF:000020">
    <property type="entry name" value="Translation elongation factor EF-1"/>
    <property type="match status" value="1"/>
</dbReference>
<dbReference type="InterPro" id="IPR009001">
    <property type="entry name" value="Transl_elong_EF1A/Init_IF2_C"/>
</dbReference>
<dbReference type="CDD" id="cd16267">
    <property type="entry name" value="HBS1-like_II"/>
    <property type="match status" value="1"/>
</dbReference>
<keyword evidence="5" id="KW-0547">Nucleotide-binding</keyword>
<feature type="compositionally biased region" description="Basic and acidic residues" evidence="7">
    <location>
        <begin position="28"/>
        <end position="45"/>
    </location>
</feature>
<reference evidence="9" key="1">
    <citation type="submission" date="2013-04" db="EMBL/GenBank/DDBJ databases">
        <authorList>
            <person name="Qu J."/>
            <person name="Murali S.C."/>
            <person name="Bandaranaike D."/>
            <person name="Bellair M."/>
            <person name="Blankenburg K."/>
            <person name="Chao H."/>
            <person name="Dinh H."/>
            <person name="Doddapaneni H."/>
            <person name="Downs B."/>
            <person name="Dugan-Rocha S."/>
            <person name="Elkadiri S."/>
            <person name="Gnanaolivu R.D."/>
            <person name="Hernandez B."/>
            <person name="Javaid M."/>
            <person name="Jayaseelan J.C."/>
            <person name="Lee S."/>
            <person name="Li M."/>
            <person name="Ming W."/>
            <person name="Munidasa M."/>
            <person name="Muniz J."/>
            <person name="Nguyen L."/>
            <person name="Ongeri F."/>
            <person name="Osuji N."/>
            <person name="Pu L.-L."/>
            <person name="Puazo M."/>
            <person name="Qu C."/>
            <person name="Quiroz J."/>
            <person name="Raj R."/>
            <person name="Weissenberger G."/>
            <person name="Xin Y."/>
            <person name="Zou X."/>
            <person name="Han Y."/>
            <person name="Richards S."/>
            <person name="Worley K."/>
            <person name="Muzny D."/>
            <person name="Gibbs R."/>
        </authorList>
    </citation>
    <scope>NUCLEOTIDE SEQUENCE</scope>
    <source>
        <strain evidence="9">Sampled in the wild</strain>
    </source>
</reference>
<dbReference type="FunFam" id="2.40.30.10:FF:000035">
    <property type="entry name" value="HBS1-like translational GTPase"/>
    <property type="match status" value="1"/>
</dbReference>
<comment type="subcellular location">
    <subcellularLocation>
        <location evidence="1">Cytoplasm</location>
    </subcellularLocation>
</comment>
<dbReference type="InterPro" id="IPR004161">
    <property type="entry name" value="EFTu-like_2"/>
</dbReference>
<feature type="compositionally biased region" description="Polar residues" evidence="7">
    <location>
        <begin position="46"/>
        <end position="67"/>
    </location>
</feature>
<dbReference type="GO" id="GO:0003924">
    <property type="term" value="F:GTPase activity"/>
    <property type="evidence" value="ECO:0007669"/>
    <property type="project" value="InterPro"/>
</dbReference>
<dbReference type="PANTHER" id="PTHR23115">
    <property type="entry name" value="TRANSLATION FACTOR"/>
    <property type="match status" value="1"/>
</dbReference>
<evidence type="ECO:0000256" key="1">
    <source>
        <dbReference type="ARBA" id="ARBA00004496"/>
    </source>
</evidence>
<dbReference type="InterPro" id="IPR009000">
    <property type="entry name" value="Transl_B-barrel_sf"/>
</dbReference>
<dbReference type="Gene3D" id="2.40.30.10">
    <property type="entry name" value="Translation factors"/>
    <property type="match status" value="2"/>
</dbReference>
<feature type="compositionally biased region" description="Basic and acidic residues" evidence="7">
    <location>
        <begin position="68"/>
        <end position="83"/>
    </location>
</feature>
<feature type="domain" description="Tr-type G" evidence="8">
    <location>
        <begin position="156"/>
        <end position="296"/>
    </location>
</feature>
<dbReference type="GO" id="GO:0005737">
    <property type="term" value="C:cytoplasm"/>
    <property type="evidence" value="ECO:0007669"/>
    <property type="project" value="UniProtKB-SubCell"/>
</dbReference>
<organism evidence="9 10">
    <name type="scientific">Ladona fulva</name>
    <name type="common">Scarce chaser dragonfly</name>
    <name type="synonym">Libellula fulva</name>
    <dbReference type="NCBI Taxonomy" id="123851"/>
    <lineage>
        <taxon>Eukaryota</taxon>
        <taxon>Metazoa</taxon>
        <taxon>Ecdysozoa</taxon>
        <taxon>Arthropoda</taxon>
        <taxon>Hexapoda</taxon>
        <taxon>Insecta</taxon>
        <taxon>Pterygota</taxon>
        <taxon>Palaeoptera</taxon>
        <taxon>Odonata</taxon>
        <taxon>Epiprocta</taxon>
        <taxon>Anisoptera</taxon>
        <taxon>Libelluloidea</taxon>
        <taxon>Libellulidae</taxon>
        <taxon>Ladona</taxon>
    </lineage>
</organism>
<comment type="similarity">
    <text evidence="2">Belongs to the TRAFAC class translation factor GTPase superfamily. Classic translation factor GTPase family. EF-Tu/EF-1A subfamily.</text>
</comment>
<name>A0A8K0JYU9_LADFU</name>
<evidence type="ECO:0000256" key="3">
    <source>
        <dbReference type="ARBA" id="ARBA00022490"/>
    </source>
</evidence>
<dbReference type="SUPFAM" id="SSF50465">
    <property type="entry name" value="EF-Tu/eEF-1alpha/eIF2-gamma C-terminal domain"/>
    <property type="match status" value="1"/>
</dbReference>
<dbReference type="Pfam" id="PF03144">
    <property type="entry name" value="GTP_EFTU_D2"/>
    <property type="match status" value="1"/>
</dbReference>
<dbReference type="Pfam" id="PF00009">
    <property type="entry name" value="GTP_EFTU"/>
    <property type="match status" value="2"/>
</dbReference>
<evidence type="ECO:0000256" key="6">
    <source>
        <dbReference type="ARBA" id="ARBA00023134"/>
    </source>
</evidence>
<dbReference type="CDD" id="cd04093">
    <property type="entry name" value="HBS1_C_III"/>
    <property type="match status" value="1"/>
</dbReference>
<evidence type="ECO:0000259" key="8">
    <source>
        <dbReference type="PROSITE" id="PS51722"/>
    </source>
</evidence>
<keyword evidence="10" id="KW-1185">Reference proteome</keyword>
<dbReference type="OrthoDB" id="342024at2759"/>
<dbReference type="EMBL" id="KZ308226">
    <property type="protein sequence ID" value="KAG8225167.1"/>
    <property type="molecule type" value="Genomic_DNA"/>
</dbReference>
<dbReference type="InterPro" id="IPR054696">
    <property type="entry name" value="GTP-eEF1A_C"/>
</dbReference>
<accession>A0A8K0JYU9</accession>
<dbReference type="InterPro" id="IPR050100">
    <property type="entry name" value="TRAFAC_GTPase_members"/>
</dbReference>
<evidence type="ECO:0000256" key="5">
    <source>
        <dbReference type="ARBA" id="ARBA00022741"/>
    </source>
</evidence>
<dbReference type="InterPro" id="IPR027417">
    <property type="entry name" value="P-loop_NTPase"/>
</dbReference>
<reference evidence="9" key="2">
    <citation type="submission" date="2017-10" db="EMBL/GenBank/DDBJ databases">
        <title>Ladona fulva Genome sequencing and assembly.</title>
        <authorList>
            <person name="Murali S."/>
            <person name="Richards S."/>
            <person name="Bandaranaike D."/>
            <person name="Bellair M."/>
            <person name="Blankenburg K."/>
            <person name="Chao H."/>
            <person name="Dinh H."/>
            <person name="Doddapaneni H."/>
            <person name="Dugan-Rocha S."/>
            <person name="Elkadiri S."/>
            <person name="Gnanaolivu R."/>
            <person name="Hernandez B."/>
            <person name="Skinner E."/>
            <person name="Javaid M."/>
            <person name="Lee S."/>
            <person name="Li M."/>
            <person name="Ming W."/>
            <person name="Munidasa M."/>
            <person name="Muniz J."/>
            <person name="Nguyen L."/>
            <person name="Hughes D."/>
            <person name="Osuji N."/>
            <person name="Pu L.-L."/>
            <person name="Puazo M."/>
            <person name="Qu C."/>
            <person name="Quiroz J."/>
            <person name="Raj R."/>
            <person name="Weissenberger G."/>
            <person name="Xin Y."/>
            <person name="Zou X."/>
            <person name="Han Y."/>
            <person name="Worley K."/>
            <person name="Muzny D."/>
            <person name="Gibbs R."/>
        </authorList>
    </citation>
    <scope>NUCLEOTIDE SEQUENCE</scope>
    <source>
        <strain evidence="9">Sampled in the wild</strain>
    </source>
</reference>
<keyword evidence="4" id="KW-0597">Phosphoprotein</keyword>
<dbReference type="GO" id="GO:0005525">
    <property type="term" value="F:GTP binding"/>
    <property type="evidence" value="ECO:0007669"/>
    <property type="project" value="UniProtKB-KW"/>
</dbReference>
<proteinExistence type="inferred from homology"/>
<dbReference type="SUPFAM" id="SSF50447">
    <property type="entry name" value="Translation proteins"/>
    <property type="match status" value="1"/>
</dbReference>
<keyword evidence="6" id="KW-0342">GTP-binding</keyword>
<feature type="region of interest" description="Disordered" evidence="7">
    <location>
        <begin position="26"/>
        <end position="89"/>
    </location>
</feature>
<keyword evidence="3" id="KW-0963">Cytoplasm</keyword>
<dbReference type="SUPFAM" id="SSF52540">
    <property type="entry name" value="P-loop containing nucleoside triphosphate hydrolases"/>
    <property type="match status" value="1"/>
</dbReference>
<dbReference type="InterPro" id="IPR000795">
    <property type="entry name" value="T_Tr_GTP-bd_dom"/>
</dbReference>
<evidence type="ECO:0000256" key="7">
    <source>
        <dbReference type="SAM" id="MobiDB-lite"/>
    </source>
</evidence>
<evidence type="ECO:0000313" key="10">
    <source>
        <dbReference type="Proteomes" id="UP000792457"/>
    </source>
</evidence>
<evidence type="ECO:0000313" key="9">
    <source>
        <dbReference type="EMBL" id="KAG8225167.1"/>
    </source>
</evidence>